<organism evidence="1 2">
    <name type="scientific">Streblomastix strix</name>
    <dbReference type="NCBI Taxonomy" id="222440"/>
    <lineage>
        <taxon>Eukaryota</taxon>
        <taxon>Metamonada</taxon>
        <taxon>Preaxostyla</taxon>
        <taxon>Oxymonadida</taxon>
        <taxon>Streblomastigidae</taxon>
        <taxon>Streblomastix</taxon>
    </lineage>
</organism>
<evidence type="ECO:0000313" key="2">
    <source>
        <dbReference type="Proteomes" id="UP000324800"/>
    </source>
</evidence>
<gene>
    <name evidence="1" type="ORF">EZS28_036388</name>
</gene>
<proteinExistence type="predicted"/>
<dbReference type="Proteomes" id="UP000324800">
    <property type="component" value="Unassembled WGS sequence"/>
</dbReference>
<name>A0A5J4UCY2_9EUKA</name>
<protein>
    <submittedName>
        <fullName evidence="1">Uncharacterized protein</fullName>
    </submittedName>
</protein>
<dbReference type="AlphaFoldDB" id="A0A5J4UCY2"/>
<sequence>MAGIKLPQLARLMIDTDILVDALDVVEQMVVQYTDEDDLQEQDEMGICLGMNVTMYGTNSQNITQARMAAVQAAAQLMVNESNSGQQSGQVSVSGMGSLFGQGLKLQSGEALV</sequence>
<feature type="non-terminal residue" evidence="1">
    <location>
        <position position="113"/>
    </location>
</feature>
<comment type="caution">
    <text evidence="1">The sequence shown here is derived from an EMBL/GenBank/DDBJ whole genome shotgun (WGS) entry which is preliminary data.</text>
</comment>
<reference evidence="1 2" key="1">
    <citation type="submission" date="2019-03" db="EMBL/GenBank/DDBJ databases">
        <title>Single cell metagenomics reveals metabolic interactions within the superorganism composed of flagellate Streblomastix strix and complex community of Bacteroidetes bacteria on its surface.</title>
        <authorList>
            <person name="Treitli S.C."/>
            <person name="Kolisko M."/>
            <person name="Husnik F."/>
            <person name="Keeling P."/>
            <person name="Hampl V."/>
        </authorList>
    </citation>
    <scope>NUCLEOTIDE SEQUENCE [LARGE SCALE GENOMIC DNA]</scope>
    <source>
        <strain evidence="1">ST1C</strain>
    </source>
</reference>
<evidence type="ECO:0000313" key="1">
    <source>
        <dbReference type="EMBL" id="KAA6368084.1"/>
    </source>
</evidence>
<accession>A0A5J4UCY2</accession>
<dbReference type="EMBL" id="SNRW01017697">
    <property type="protein sequence ID" value="KAA6368084.1"/>
    <property type="molecule type" value="Genomic_DNA"/>
</dbReference>